<evidence type="ECO:0000313" key="1">
    <source>
        <dbReference type="EMBL" id="VTT73841.1"/>
    </source>
</evidence>
<name>A0A9Q9RRP4_FUSFU</name>
<accession>A0A9Q9RRP4</accession>
<dbReference type="AlphaFoldDB" id="A0A9Q9RRP4"/>
<reference evidence="1" key="1">
    <citation type="submission" date="2019-05" db="EMBL/GenBank/DDBJ databases">
        <authorList>
            <person name="Piombo E."/>
        </authorList>
    </citation>
    <scope>NUCLEOTIDE SEQUENCE</scope>
    <source>
        <strain evidence="1">C2S</strain>
    </source>
</reference>
<organism evidence="1 2">
    <name type="scientific">Fusarium fujikuroi</name>
    <name type="common">Bakanae and foot rot disease fungus</name>
    <name type="synonym">Gibberella fujikuroi</name>
    <dbReference type="NCBI Taxonomy" id="5127"/>
    <lineage>
        <taxon>Eukaryota</taxon>
        <taxon>Fungi</taxon>
        <taxon>Dikarya</taxon>
        <taxon>Ascomycota</taxon>
        <taxon>Pezizomycotina</taxon>
        <taxon>Sordariomycetes</taxon>
        <taxon>Hypocreomycetidae</taxon>
        <taxon>Hypocreales</taxon>
        <taxon>Nectriaceae</taxon>
        <taxon>Fusarium</taxon>
        <taxon>Fusarium fujikuroi species complex</taxon>
    </lineage>
</organism>
<gene>
    <name evidence="1" type="ORF">C2S_9309</name>
</gene>
<protein>
    <submittedName>
        <fullName evidence="1">Uncharacterized protein</fullName>
    </submittedName>
</protein>
<comment type="caution">
    <text evidence="1">The sequence shown here is derived from an EMBL/GenBank/DDBJ whole genome shotgun (WGS) entry which is preliminary data.</text>
</comment>
<dbReference type="InterPro" id="IPR014063">
    <property type="entry name" value="Arsenate-R_ArsH"/>
</dbReference>
<proteinExistence type="predicted"/>
<dbReference type="EMBL" id="CABFJX010000371">
    <property type="protein sequence ID" value="VTT73841.1"/>
    <property type="molecule type" value="Genomic_DNA"/>
</dbReference>
<dbReference type="Proteomes" id="UP000760494">
    <property type="component" value="Unassembled WGS sequence"/>
</dbReference>
<dbReference type="GO" id="GO:0016655">
    <property type="term" value="F:oxidoreductase activity, acting on NAD(P)H, quinone or similar compound as acceptor"/>
    <property type="evidence" value="ECO:0007669"/>
    <property type="project" value="TreeGrafter"/>
</dbReference>
<sequence>MALPRHSLRLGACTTSFRVYKPFGDLFISCCFTTSNRSSLHHTHSFTINGHGDLNNSHAGRTTVEPIPDPGYAYHSLAIDPSEDVSEVQEKYRPFILDDKYKKDDWIADLELSTVIKMLEKSVSSTITSIGLSSLCKLSRSMSNFVARSYSRLLAFEAARTLHRLGCDVRVYNLAGLS</sequence>
<dbReference type="PANTHER" id="PTHR43590:SF1">
    <property type="entry name" value="ARSENIC RESISTANCE PROTEIN ARSH (AFU_ORTHOLOGUE AFUA_5G15030)"/>
    <property type="match status" value="1"/>
</dbReference>
<evidence type="ECO:0000313" key="2">
    <source>
        <dbReference type="Proteomes" id="UP000760494"/>
    </source>
</evidence>
<dbReference type="PANTHER" id="PTHR43590">
    <property type="entry name" value="ARSENIC RESISTANCE PROTEIN ARSH (AFU_ORTHOLOGUE AFUA_5G15030)"/>
    <property type="match status" value="1"/>
</dbReference>